<dbReference type="OrthoDB" id="6844571at2"/>
<reference evidence="1 2" key="1">
    <citation type="submission" date="2019-09" db="EMBL/GenBank/DDBJ databases">
        <authorList>
            <person name="Chandra G."/>
            <person name="Truman W A."/>
        </authorList>
    </citation>
    <scope>NUCLEOTIDE SEQUENCE [LARGE SCALE GENOMIC DNA]</scope>
    <source>
        <strain evidence="1">PS862</strain>
    </source>
</reference>
<evidence type="ECO:0000313" key="2">
    <source>
        <dbReference type="Proteomes" id="UP000385207"/>
    </source>
</evidence>
<protein>
    <submittedName>
        <fullName evidence="1">Uncharacterized protein</fullName>
    </submittedName>
</protein>
<name>A0A5E7GVU3_PSEFL</name>
<evidence type="ECO:0000313" key="1">
    <source>
        <dbReference type="EMBL" id="VVO56011.1"/>
    </source>
</evidence>
<gene>
    <name evidence="1" type="ORF">PS862_00562</name>
</gene>
<dbReference type="EMBL" id="CABVII010000002">
    <property type="protein sequence ID" value="VVO56011.1"/>
    <property type="molecule type" value="Genomic_DNA"/>
</dbReference>
<dbReference type="Proteomes" id="UP000385207">
    <property type="component" value="Unassembled WGS sequence"/>
</dbReference>
<organism evidence="1 2">
    <name type="scientific">Pseudomonas fluorescens</name>
    <dbReference type="NCBI Taxonomy" id="294"/>
    <lineage>
        <taxon>Bacteria</taxon>
        <taxon>Pseudomonadati</taxon>
        <taxon>Pseudomonadota</taxon>
        <taxon>Gammaproteobacteria</taxon>
        <taxon>Pseudomonadales</taxon>
        <taxon>Pseudomonadaceae</taxon>
        <taxon>Pseudomonas</taxon>
    </lineage>
</organism>
<sequence length="260" mass="28839">MNILVPSIAESRAFFGDTQLSPLVAKFSGIRSFAGLNELAAAKSDLLLGESVPTAIGFTDNIDEDKKQAAADSIHFAERYADTYSDKDNKPIEWHGKYAEALKHCGWSLTNHKYQDQVSKQTAVTMDSIVLDIVKATAGRNAPALTSLLKGAFDKIQSDEELLTLFDNNSSKGKDKDFRLIPCLQTPGGTAIATLVAFDCELSTSQGGAWFWKWKLSNVRMKRVASVMELNMAQHERRRDQIIELLDENSDDFFKGVKLK</sequence>
<accession>A0A5E7GVU3</accession>
<dbReference type="RefSeq" id="WP_150783181.1">
    <property type="nucleotide sequence ID" value="NZ_CABVII010000002.1"/>
</dbReference>
<dbReference type="AlphaFoldDB" id="A0A5E7GVU3"/>
<proteinExistence type="predicted"/>